<evidence type="ECO:0000256" key="2">
    <source>
        <dbReference type="ARBA" id="ARBA00022723"/>
    </source>
</evidence>
<evidence type="ECO:0000256" key="1">
    <source>
        <dbReference type="ARBA" id="ARBA00001946"/>
    </source>
</evidence>
<comment type="caution">
    <text evidence="5">The sequence shown here is derived from an EMBL/GenBank/DDBJ whole genome shotgun (WGS) entry which is preliminary data.</text>
</comment>
<dbReference type="GO" id="GO:0046872">
    <property type="term" value="F:metal ion binding"/>
    <property type="evidence" value="ECO:0007669"/>
    <property type="project" value="UniProtKB-KW"/>
</dbReference>
<dbReference type="InterPro" id="IPR051400">
    <property type="entry name" value="HAD-like_hydrolase"/>
</dbReference>
<dbReference type="PANTHER" id="PTHR46470">
    <property type="entry name" value="N-ACYLNEURAMINATE-9-PHOSPHATASE"/>
    <property type="match status" value="1"/>
</dbReference>
<evidence type="ECO:0000313" key="5">
    <source>
        <dbReference type="EMBL" id="PIW07295.1"/>
    </source>
</evidence>
<dbReference type="SUPFAM" id="SSF56784">
    <property type="entry name" value="HAD-like"/>
    <property type="match status" value="1"/>
</dbReference>
<evidence type="ECO:0000256" key="3">
    <source>
        <dbReference type="ARBA" id="ARBA00022801"/>
    </source>
</evidence>
<dbReference type="Pfam" id="PF00702">
    <property type="entry name" value="Hydrolase"/>
    <property type="match status" value="1"/>
</dbReference>
<proteinExistence type="predicted"/>
<gene>
    <name evidence="5" type="ORF">COW38_03035</name>
</gene>
<dbReference type="InterPro" id="IPR006439">
    <property type="entry name" value="HAD-SF_hydro_IA"/>
</dbReference>
<organism evidence="5 6">
    <name type="scientific">Candidatus Collierbacteria bacterium CG17_big_fil_post_rev_8_21_14_2_50_45_7</name>
    <dbReference type="NCBI Taxonomy" id="1974536"/>
    <lineage>
        <taxon>Bacteria</taxon>
        <taxon>Candidatus Collieribacteriota</taxon>
    </lineage>
</organism>
<comment type="cofactor">
    <cofactor evidence="1">
        <name>Mg(2+)</name>
        <dbReference type="ChEBI" id="CHEBI:18420"/>
    </cofactor>
</comment>
<dbReference type="PANTHER" id="PTHR46470:SF2">
    <property type="entry name" value="GLYCERALDEHYDE 3-PHOSPHATE PHOSPHATASE"/>
    <property type="match status" value="1"/>
</dbReference>
<dbReference type="AlphaFoldDB" id="A0A2M7FMV2"/>
<dbReference type="SFLD" id="SFLDG01129">
    <property type="entry name" value="C1.5:_HAD__Beta-PGM__Phosphata"/>
    <property type="match status" value="1"/>
</dbReference>
<keyword evidence="3" id="KW-0378">Hydrolase</keyword>
<keyword evidence="4" id="KW-0460">Magnesium</keyword>
<name>A0A2M7FMV2_9BACT</name>
<accession>A0A2M7FMV2</accession>
<evidence type="ECO:0008006" key="7">
    <source>
        <dbReference type="Google" id="ProtNLM"/>
    </source>
</evidence>
<reference evidence="6" key="1">
    <citation type="submission" date="2017-09" db="EMBL/GenBank/DDBJ databases">
        <title>Depth-based differentiation of microbial function through sediment-hosted aquifers and enrichment of novel symbionts in the deep terrestrial subsurface.</title>
        <authorList>
            <person name="Probst A.J."/>
            <person name="Ladd B."/>
            <person name="Jarett J.K."/>
            <person name="Geller-Mcgrath D.E."/>
            <person name="Sieber C.M.K."/>
            <person name="Emerson J.B."/>
            <person name="Anantharaman K."/>
            <person name="Thomas B.C."/>
            <person name="Malmstrom R."/>
            <person name="Stieglmeier M."/>
            <person name="Klingl A."/>
            <person name="Woyke T."/>
            <person name="Ryan C.M."/>
            <person name="Banfield J.F."/>
        </authorList>
    </citation>
    <scope>NUCLEOTIDE SEQUENCE [LARGE SCALE GENOMIC DNA]</scope>
</reference>
<dbReference type="InterPro" id="IPR023214">
    <property type="entry name" value="HAD_sf"/>
</dbReference>
<dbReference type="EMBL" id="PFFO01000129">
    <property type="protein sequence ID" value="PIW07295.1"/>
    <property type="molecule type" value="Genomic_DNA"/>
</dbReference>
<sequence>MWDVKQIKAVGFDVDGTLYHTPEAMGAHVGKILIQKAAETLSQDPDDLAEEYLKRRDEYRSNTLTLNSFGLEGEKIFQNVWDEIAIEKYVVRDSKLIKMIENLKNKYRLFIITNGTGRQVERKLTYLGLNFHDFDPRIYCYDQGWVKPEPAPFLAAIESLELKPEEIVYIGDREDIDIEGANAVGMKTIFVGGPSARSISSGQASSGFTSLADLSCSDVYSIADIFEI</sequence>
<evidence type="ECO:0000313" key="6">
    <source>
        <dbReference type="Proteomes" id="UP000230556"/>
    </source>
</evidence>
<dbReference type="Gene3D" id="1.10.150.520">
    <property type="match status" value="1"/>
</dbReference>
<dbReference type="GO" id="GO:0016791">
    <property type="term" value="F:phosphatase activity"/>
    <property type="evidence" value="ECO:0007669"/>
    <property type="project" value="TreeGrafter"/>
</dbReference>
<dbReference type="NCBIfam" id="TIGR01549">
    <property type="entry name" value="HAD-SF-IA-v1"/>
    <property type="match status" value="1"/>
</dbReference>
<dbReference type="PRINTS" id="PR00413">
    <property type="entry name" value="HADHALOGNASE"/>
</dbReference>
<dbReference type="GO" id="GO:0044281">
    <property type="term" value="P:small molecule metabolic process"/>
    <property type="evidence" value="ECO:0007669"/>
    <property type="project" value="UniProtKB-ARBA"/>
</dbReference>
<keyword evidence="2" id="KW-0479">Metal-binding</keyword>
<dbReference type="Gene3D" id="3.40.50.1000">
    <property type="entry name" value="HAD superfamily/HAD-like"/>
    <property type="match status" value="1"/>
</dbReference>
<dbReference type="InterPro" id="IPR036412">
    <property type="entry name" value="HAD-like_sf"/>
</dbReference>
<evidence type="ECO:0000256" key="4">
    <source>
        <dbReference type="ARBA" id="ARBA00022842"/>
    </source>
</evidence>
<dbReference type="SFLD" id="SFLDS00003">
    <property type="entry name" value="Haloacid_Dehalogenase"/>
    <property type="match status" value="1"/>
</dbReference>
<protein>
    <recommendedName>
        <fullName evidence="7">HAD family hydrolase</fullName>
    </recommendedName>
</protein>
<dbReference type="Proteomes" id="UP000230556">
    <property type="component" value="Unassembled WGS sequence"/>
</dbReference>